<dbReference type="EMBL" id="CAJOBG010003430">
    <property type="protein sequence ID" value="CAF4062529.1"/>
    <property type="molecule type" value="Genomic_DNA"/>
</dbReference>
<evidence type="ECO:0000256" key="3">
    <source>
        <dbReference type="ARBA" id="ARBA00022692"/>
    </source>
</evidence>
<evidence type="ECO:0000256" key="5">
    <source>
        <dbReference type="ARBA" id="ARBA00023136"/>
    </source>
</evidence>
<dbReference type="Proteomes" id="UP000663856">
    <property type="component" value="Unassembled WGS sequence"/>
</dbReference>
<name>A0A816TKA3_9BILA</name>
<dbReference type="EMBL" id="CAJNRE010011538">
    <property type="protein sequence ID" value="CAF2102430.1"/>
    <property type="molecule type" value="Genomic_DNA"/>
</dbReference>
<dbReference type="Proteomes" id="UP000663824">
    <property type="component" value="Unassembled WGS sequence"/>
</dbReference>
<evidence type="ECO:0000313" key="7">
    <source>
        <dbReference type="EMBL" id="CAF1534369.1"/>
    </source>
</evidence>
<evidence type="ECO:0000313" key="16">
    <source>
        <dbReference type="Proteomes" id="UP000663824"/>
    </source>
</evidence>
<protein>
    <recommendedName>
        <fullName evidence="18">Transmembrane protein 45B</fullName>
    </recommendedName>
</protein>
<feature type="transmembrane region" description="Helical" evidence="6">
    <location>
        <begin position="200"/>
        <end position="218"/>
    </location>
</feature>
<reference evidence="9" key="1">
    <citation type="submission" date="2021-02" db="EMBL/GenBank/DDBJ databases">
        <authorList>
            <person name="Nowell W R."/>
        </authorList>
    </citation>
    <scope>NUCLEOTIDE SEQUENCE</scope>
</reference>
<sequence>MIVYRYCNDWLHYLGIVFVLLSLWWHVNNCLRYFQSLGKNVSNGHGIKKPRREYRGSTTYPCWWLPCQQLRNLPIESIIKIIITTTHFTIEVVTGYNSAPRPYLNDANAHHTAMLFGFFLGAWVEMLMHYKVPLPPRSCQVMGVLGFAVEATTMVFHLHARTILDAHGHVLLAVIIVGCMLSAIGECFNPNCFWFVTSRNFFALMQGTWFLQLAFVIYPQTTNPYFVWDEDSHRSVSLLTMSFSYHMSGNALVLLVVYLIMYKLSQINGIIDDGDEQHQLHESEYKLILNDHDDEQTV</sequence>
<dbReference type="PANTHER" id="PTHR16007">
    <property type="entry name" value="EPIDIDYMAL MEMBRANE PROTEIN E9-RELATED"/>
    <property type="match status" value="1"/>
</dbReference>
<keyword evidence="5 6" id="KW-0472">Membrane</keyword>
<dbReference type="EMBL" id="CAJNOV010013869">
    <property type="protein sequence ID" value="CAF1534369.1"/>
    <property type="molecule type" value="Genomic_DNA"/>
</dbReference>
<dbReference type="Proteomes" id="UP000681967">
    <property type="component" value="Unassembled WGS sequence"/>
</dbReference>
<dbReference type="Proteomes" id="UP000676336">
    <property type="component" value="Unassembled WGS sequence"/>
</dbReference>
<accession>A0A816TKA3</accession>
<evidence type="ECO:0000313" key="12">
    <source>
        <dbReference type="EMBL" id="CAF3882467.1"/>
    </source>
</evidence>
<dbReference type="Pfam" id="PF04819">
    <property type="entry name" value="DUF716"/>
    <property type="match status" value="1"/>
</dbReference>
<evidence type="ECO:0000313" key="17">
    <source>
        <dbReference type="Proteomes" id="UP000663866"/>
    </source>
</evidence>
<dbReference type="EMBL" id="CAJOBH010001646">
    <property type="protein sequence ID" value="CAF3865932.1"/>
    <property type="molecule type" value="Genomic_DNA"/>
</dbReference>
<dbReference type="EMBL" id="CAJNRG010018624">
    <property type="protein sequence ID" value="CAF2260830.1"/>
    <property type="molecule type" value="Genomic_DNA"/>
</dbReference>
<keyword evidence="3 6" id="KW-0812">Transmembrane</keyword>
<feature type="transmembrane region" description="Helical" evidence="6">
    <location>
        <begin position="10"/>
        <end position="27"/>
    </location>
</feature>
<dbReference type="GO" id="GO:0016020">
    <property type="term" value="C:membrane"/>
    <property type="evidence" value="ECO:0007669"/>
    <property type="project" value="UniProtKB-SubCell"/>
</dbReference>
<gene>
    <name evidence="11" type="ORF">BYL167_LOCUS6647</name>
    <name evidence="7" type="ORF">CJN711_LOCUS29260</name>
    <name evidence="12" type="ORF">GIL414_LOCUS5615</name>
    <name evidence="9" type="ORF">MBJ925_LOCUS22522</name>
    <name evidence="14" type="ORF">OVN521_LOCUS18694</name>
    <name evidence="13" type="ORF">SMN809_LOCUS12459</name>
    <name evidence="15" type="ORF">UXM345_LOCUS23297</name>
    <name evidence="8" type="ORF">WKI299_LOCUS9896</name>
    <name evidence="10" type="ORF">XDN619_LOCUS36119</name>
</gene>
<dbReference type="Proteomes" id="UP000663866">
    <property type="component" value="Unassembled WGS sequence"/>
</dbReference>
<evidence type="ECO:0000256" key="6">
    <source>
        <dbReference type="SAM" id="Phobius"/>
    </source>
</evidence>
<feature type="transmembrane region" description="Helical" evidence="6">
    <location>
        <begin position="238"/>
        <end position="261"/>
    </location>
</feature>
<feature type="transmembrane region" description="Helical" evidence="6">
    <location>
        <begin position="166"/>
        <end position="188"/>
    </location>
</feature>
<comment type="caution">
    <text evidence="9">The sequence shown here is derived from an EMBL/GenBank/DDBJ whole genome shotgun (WGS) entry which is preliminary data.</text>
</comment>
<comment type="subcellular location">
    <subcellularLocation>
        <location evidence="1">Membrane</location>
        <topology evidence="1">Multi-pass membrane protein</topology>
    </subcellularLocation>
</comment>
<dbReference type="InterPro" id="IPR042127">
    <property type="entry name" value="TMEM45"/>
</dbReference>
<evidence type="ECO:0000256" key="1">
    <source>
        <dbReference type="ARBA" id="ARBA00004141"/>
    </source>
</evidence>
<evidence type="ECO:0000313" key="10">
    <source>
        <dbReference type="EMBL" id="CAF2260830.1"/>
    </source>
</evidence>
<dbReference type="Proteomes" id="UP000663842">
    <property type="component" value="Unassembled WGS sequence"/>
</dbReference>
<evidence type="ECO:0000313" key="15">
    <source>
        <dbReference type="EMBL" id="CAF4119161.1"/>
    </source>
</evidence>
<dbReference type="EMBL" id="CAJOBJ010001503">
    <property type="protein sequence ID" value="CAF3882467.1"/>
    <property type="molecule type" value="Genomic_DNA"/>
</dbReference>
<keyword evidence="17" id="KW-1185">Reference proteome</keyword>
<evidence type="ECO:0000313" key="9">
    <source>
        <dbReference type="EMBL" id="CAF2102430.1"/>
    </source>
</evidence>
<dbReference type="Proteomes" id="UP000663887">
    <property type="component" value="Unassembled WGS sequence"/>
</dbReference>
<evidence type="ECO:0000313" key="8">
    <source>
        <dbReference type="EMBL" id="CAF2049559.1"/>
    </source>
</evidence>
<evidence type="ECO:0000313" key="14">
    <source>
        <dbReference type="EMBL" id="CAF4062529.1"/>
    </source>
</evidence>
<comment type="similarity">
    <text evidence="2">Belongs to the TMEM45 family.</text>
</comment>
<dbReference type="EMBL" id="CAJOBI010004709">
    <property type="protein sequence ID" value="CAF4010907.1"/>
    <property type="molecule type" value="Genomic_DNA"/>
</dbReference>
<dbReference type="InterPro" id="IPR006904">
    <property type="entry name" value="DUF716"/>
</dbReference>
<evidence type="ECO:0008006" key="18">
    <source>
        <dbReference type="Google" id="ProtNLM"/>
    </source>
</evidence>
<evidence type="ECO:0000256" key="2">
    <source>
        <dbReference type="ARBA" id="ARBA00006948"/>
    </source>
</evidence>
<dbReference type="EMBL" id="CAJNRF010003314">
    <property type="protein sequence ID" value="CAF2049559.1"/>
    <property type="molecule type" value="Genomic_DNA"/>
</dbReference>
<evidence type="ECO:0000313" key="13">
    <source>
        <dbReference type="EMBL" id="CAF4010907.1"/>
    </source>
</evidence>
<organism evidence="9 16">
    <name type="scientific">Rotaria magnacalcarata</name>
    <dbReference type="NCBI Taxonomy" id="392030"/>
    <lineage>
        <taxon>Eukaryota</taxon>
        <taxon>Metazoa</taxon>
        <taxon>Spiralia</taxon>
        <taxon>Gnathifera</taxon>
        <taxon>Rotifera</taxon>
        <taxon>Eurotatoria</taxon>
        <taxon>Bdelloidea</taxon>
        <taxon>Philodinida</taxon>
        <taxon>Philodinidae</taxon>
        <taxon>Rotaria</taxon>
    </lineage>
</organism>
<dbReference type="Proteomes" id="UP000663855">
    <property type="component" value="Unassembled WGS sequence"/>
</dbReference>
<proteinExistence type="inferred from homology"/>
<evidence type="ECO:0000256" key="4">
    <source>
        <dbReference type="ARBA" id="ARBA00022989"/>
    </source>
</evidence>
<keyword evidence="4 6" id="KW-1133">Transmembrane helix</keyword>
<dbReference type="AlphaFoldDB" id="A0A816TKA3"/>
<dbReference type="PANTHER" id="PTHR16007:SF15">
    <property type="entry name" value="TRANSMEMBRANE PROTEIN 45B"/>
    <property type="match status" value="1"/>
</dbReference>
<dbReference type="EMBL" id="CAJOBF010003994">
    <property type="protein sequence ID" value="CAF4119161.1"/>
    <property type="molecule type" value="Genomic_DNA"/>
</dbReference>
<evidence type="ECO:0000313" key="11">
    <source>
        <dbReference type="EMBL" id="CAF3865932.1"/>
    </source>
</evidence>
<dbReference type="Proteomes" id="UP000681720">
    <property type="component" value="Unassembled WGS sequence"/>
</dbReference>
<feature type="transmembrane region" description="Helical" evidence="6">
    <location>
        <begin position="109"/>
        <end position="128"/>
    </location>
</feature>